<gene>
    <name evidence="1" type="ORF">METZ01_LOCUS481679</name>
</gene>
<reference evidence="1" key="1">
    <citation type="submission" date="2018-05" db="EMBL/GenBank/DDBJ databases">
        <authorList>
            <person name="Lanie J.A."/>
            <person name="Ng W.-L."/>
            <person name="Kazmierczak K.M."/>
            <person name="Andrzejewski T.M."/>
            <person name="Davidsen T.M."/>
            <person name="Wayne K.J."/>
            <person name="Tettelin H."/>
            <person name="Glass J.I."/>
            <person name="Rusch D."/>
            <person name="Podicherti R."/>
            <person name="Tsui H.-C.T."/>
            <person name="Winkler M.E."/>
        </authorList>
    </citation>
    <scope>NUCLEOTIDE SEQUENCE</scope>
</reference>
<accession>A0A383CAW5</accession>
<evidence type="ECO:0000313" key="1">
    <source>
        <dbReference type="EMBL" id="SVE28825.1"/>
    </source>
</evidence>
<organism evidence="1">
    <name type="scientific">marine metagenome</name>
    <dbReference type="NCBI Taxonomy" id="408172"/>
    <lineage>
        <taxon>unclassified sequences</taxon>
        <taxon>metagenomes</taxon>
        <taxon>ecological metagenomes</taxon>
    </lineage>
</organism>
<name>A0A383CAW5_9ZZZZ</name>
<proteinExistence type="predicted"/>
<sequence length="51" mass="5859">MKKLVLTFLIFLSTSSLSENYICSHELSRFDRPGEIETVTYERIGTSFLAN</sequence>
<dbReference type="AlphaFoldDB" id="A0A383CAW5"/>
<protein>
    <submittedName>
        <fullName evidence="1">Uncharacterized protein</fullName>
    </submittedName>
</protein>
<dbReference type="EMBL" id="UINC01206955">
    <property type="protein sequence ID" value="SVE28825.1"/>
    <property type="molecule type" value="Genomic_DNA"/>
</dbReference>
<feature type="non-terminal residue" evidence="1">
    <location>
        <position position="51"/>
    </location>
</feature>